<accession>A0A1H0KHJ7</accession>
<dbReference type="InterPro" id="IPR056740">
    <property type="entry name" value="ILV_EDD_C"/>
</dbReference>
<evidence type="ECO:0000256" key="2">
    <source>
        <dbReference type="ARBA" id="ARBA00022723"/>
    </source>
</evidence>
<keyword evidence="2" id="KW-0479">Metal-binding</keyword>
<dbReference type="EMBL" id="FNJI01000003">
    <property type="protein sequence ID" value="SDO55375.1"/>
    <property type="molecule type" value="Genomic_DNA"/>
</dbReference>
<dbReference type="PANTHER" id="PTHR43661">
    <property type="entry name" value="D-XYLONATE DEHYDRATASE"/>
    <property type="match status" value="1"/>
</dbReference>
<evidence type="ECO:0000256" key="3">
    <source>
        <dbReference type="ARBA" id="ARBA00023004"/>
    </source>
</evidence>
<keyword evidence="9" id="KW-1185">Reference proteome</keyword>
<dbReference type="InterPro" id="IPR042096">
    <property type="entry name" value="Dihydro-acid_dehy_C"/>
</dbReference>
<proteinExistence type="inferred from homology"/>
<feature type="domain" description="Dihydroxy-acid/6-phosphogluconate dehydratase N-terminal" evidence="6">
    <location>
        <begin position="34"/>
        <end position="342"/>
    </location>
</feature>
<evidence type="ECO:0000259" key="7">
    <source>
        <dbReference type="Pfam" id="PF24877"/>
    </source>
</evidence>
<dbReference type="SUPFAM" id="SSF52016">
    <property type="entry name" value="LeuD/IlvD-like"/>
    <property type="match status" value="1"/>
</dbReference>
<evidence type="ECO:0000313" key="8">
    <source>
        <dbReference type="EMBL" id="SDO55375.1"/>
    </source>
</evidence>
<dbReference type="SUPFAM" id="SSF143975">
    <property type="entry name" value="IlvD/EDD N-terminal domain-like"/>
    <property type="match status" value="1"/>
</dbReference>
<reference evidence="8 9" key="1">
    <citation type="submission" date="2016-10" db="EMBL/GenBank/DDBJ databases">
        <authorList>
            <person name="de Groot N.N."/>
        </authorList>
    </citation>
    <scope>NUCLEOTIDE SEQUENCE [LARGE SCALE GENOMIC DNA]</scope>
    <source>
        <strain evidence="8 9">DSM 12130</strain>
    </source>
</reference>
<name>A0A1H0KHJ7_9BACT</name>
<dbReference type="STRING" id="91360.SAMN05660330_00504"/>
<evidence type="ECO:0000256" key="5">
    <source>
        <dbReference type="ARBA" id="ARBA00023239"/>
    </source>
</evidence>
<dbReference type="Pfam" id="PF24877">
    <property type="entry name" value="ILV_EDD_C"/>
    <property type="match status" value="1"/>
</dbReference>
<dbReference type="RefSeq" id="WP_092219463.1">
    <property type="nucleotide sequence ID" value="NZ_FNJI01000003.1"/>
</dbReference>
<dbReference type="GO" id="GO:0046872">
    <property type="term" value="F:metal ion binding"/>
    <property type="evidence" value="ECO:0007669"/>
    <property type="project" value="UniProtKB-KW"/>
</dbReference>
<keyword evidence="3" id="KW-0408">Iron</keyword>
<evidence type="ECO:0000313" key="9">
    <source>
        <dbReference type="Proteomes" id="UP000199073"/>
    </source>
</evidence>
<comment type="similarity">
    <text evidence="1">Belongs to the IlvD/Edd family.</text>
</comment>
<dbReference type="Pfam" id="PF00920">
    <property type="entry name" value="ILVD_EDD_N"/>
    <property type="match status" value="1"/>
</dbReference>
<dbReference type="GO" id="GO:0005829">
    <property type="term" value="C:cytosol"/>
    <property type="evidence" value="ECO:0007669"/>
    <property type="project" value="TreeGrafter"/>
</dbReference>
<keyword evidence="5" id="KW-0456">Lyase</keyword>
<dbReference type="AlphaFoldDB" id="A0A1H0KHJ7"/>
<gene>
    <name evidence="8" type="ORF">SAMN05660330_00504</name>
</gene>
<dbReference type="Proteomes" id="UP000199073">
    <property type="component" value="Unassembled WGS sequence"/>
</dbReference>
<evidence type="ECO:0000256" key="1">
    <source>
        <dbReference type="ARBA" id="ARBA00006486"/>
    </source>
</evidence>
<evidence type="ECO:0000259" key="6">
    <source>
        <dbReference type="Pfam" id="PF00920"/>
    </source>
</evidence>
<keyword evidence="4" id="KW-0411">Iron-sulfur</keyword>
<dbReference type="InterPro" id="IPR000581">
    <property type="entry name" value="ILV_EDD_N"/>
</dbReference>
<evidence type="ECO:0000256" key="4">
    <source>
        <dbReference type="ARBA" id="ARBA00023014"/>
    </source>
</evidence>
<dbReference type="FunFam" id="3.50.30.80:FF:000001">
    <property type="entry name" value="Dihydroxy-acid dehydratase"/>
    <property type="match status" value="1"/>
</dbReference>
<dbReference type="GO" id="GO:0051536">
    <property type="term" value="F:iron-sulfur cluster binding"/>
    <property type="evidence" value="ECO:0007669"/>
    <property type="project" value="UniProtKB-KW"/>
</dbReference>
<protein>
    <submittedName>
        <fullName evidence="8">Dihydroxy-acid dehydratase</fullName>
    </submittedName>
</protein>
<dbReference type="OrthoDB" id="9807077at2"/>
<dbReference type="Gene3D" id="3.50.30.80">
    <property type="entry name" value="IlvD/EDD C-terminal domain-like"/>
    <property type="match status" value="1"/>
</dbReference>
<dbReference type="InterPro" id="IPR037237">
    <property type="entry name" value="IlvD/EDD_N"/>
</dbReference>
<dbReference type="PANTHER" id="PTHR43661:SF3">
    <property type="entry name" value="D-XYLONATE DEHYDRATASE YAGF-RELATED"/>
    <property type="match status" value="1"/>
</dbReference>
<dbReference type="GO" id="GO:0016836">
    <property type="term" value="F:hydro-lyase activity"/>
    <property type="evidence" value="ECO:0007669"/>
    <property type="project" value="TreeGrafter"/>
</dbReference>
<organism evidence="8 9">
    <name type="scientific">Desulforhopalus singaporensis</name>
    <dbReference type="NCBI Taxonomy" id="91360"/>
    <lineage>
        <taxon>Bacteria</taxon>
        <taxon>Pseudomonadati</taxon>
        <taxon>Thermodesulfobacteriota</taxon>
        <taxon>Desulfobulbia</taxon>
        <taxon>Desulfobulbales</taxon>
        <taxon>Desulfocapsaceae</taxon>
        <taxon>Desulforhopalus</taxon>
    </lineage>
</organism>
<feature type="domain" description="Dihydroxy-acid/6-phosphogluconate dehydratase C-terminal" evidence="7">
    <location>
        <begin position="353"/>
        <end position="544"/>
    </location>
</feature>
<sequence length="549" mass="57495">MSNKEYWNGNAAAHRRIMYKGAGYSDDDIKNRLHIGVANTFSDASPATAHLRMLGEAVKQGIWSAGGVPFEFGVPGLCGNIAVGHDNCRYELAERDLVCGSIEVVSRINNFDGLVTLSSCDDILAGSLLGVGRVDIPAVMVTGGPMMPGCHNGKKVLAPDIEEAAFSGTESEDFAKLEDAACPGFGSCGVMGTANTMQILVEALGLALPGTTTIPAVMADKIRGAREAGRAAVRLAERGITSRRIITRQAILNAIVVYLGIGGSTNAILHLLALAREVGVGLEMDDFDRISRKVSCILAVRPNGPCNIVDLHGAGGVPAVQKELEPLLDLGVIGVSGFTLGEVLAPVKRVAGEVLATLEQPVSKSSGLAVLKGNLAPEGAIVRPSGVPEEMKSFSGPARVFDDEKDAISAMKSGAILPGDVIVLRYMGPKGAPGMMYAQASCQVLVGLGLHKSVGLVTDGRFSGFNHGPIVGHVCPEAFDGGPLALVCEGDTVSMDIDSRVLRVDLDDQTLAERRAEFRQPEHKVKTGWLGLYSATCCSASKGAAMQPW</sequence>